<dbReference type="GO" id="GO:0005886">
    <property type="term" value="C:plasma membrane"/>
    <property type="evidence" value="ECO:0007669"/>
    <property type="project" value="UniProtKB-SubCell"/>
</dbReference>
<dbReference type="GO" id="GO:0055085">
    <property type="term" value="P:transmembrane transport"/>
    <property type="evidence" value="ECO:0007669"/>
    <property type="project" value="InterPro"/>
</dbReference>
<dbReference type="PATRIC" id="fig|285983.3.peg.1662"/>
<dbReference type="GO" id="GO:0006865">
    <property type="term" value="P:amino acid transport"/>
    <property type="evidence" value="ECO:0007669"/>
    <property type="project" value="UniProtKB-KW"/>
</dbReference>
<feature type="transmembrane region" description="Helical" evidence="8">
    <location>
        <begin position="163"/>
        <end position="188"/>
    </location>
</feature>
<evidence type="ECO:0000256" key="2">
    <source>
        <dbReference type="ARBA" id="ARBA00007069"/>
    </source>
</evidence>
<gene>
    <name evidence="10" type="ORF">UB32_14040</name>
</gene>
<dbReference type="EMBL" id="JXIQ01000108">
    <property type="protein sequence ID" value="KIY21397.1"/>
    <property type="molecule type" value="Genomic_DNA"/>
</dbReference>
<dbReference type="PROSITE" id="PS50928">
    <property type="entry name" value="ABC_TM1"/>
    <property type="match status" value="1"/>
</dbReference>
<comment type="similarity">
    <text evidence="2">Belongs to the binding-protein-dependent transport system permease family. CysTW subfamily.</text>
</comment>
<comment type="caution">
    <text evidence="10">The sequence shown here is derived from an EMBL/GenBank/DDBJ whole genome shotgun (WGS) entry which is preliminary data.</text>
</comment>
<keyword evidence="4 8" id="KW-0812">Transmembrane</keyword>
<reference evidence="10 11" key="1">
    <citation type="submission" date="2015-01" db="EMBL/GenBank/DDBJ databases">
        <title>Draft genome sequences of the supercritical CO2 tolerant bacteria Bacillus subterraneus MITOT1 and Bacillus cereus MIT0214.</title>
        <authorList>
            <person name="Peet K.C."/>
            <person name="Thompson J.R."/>
        </authorList>
    </citation>
    <scope>NUCLEOTIDE SEQUENCE [LARGE SCALE GENOMIC DNA]</scope>
    <source>
        <strain evidence="10 11">MITOT1</strain>
    </source>
</reference>
<keyword evidence="6 8" id="KW-1133">Transmembrane helix</keyword>
<dbReference type="PANTHER" id="PTHR30177:SF4">
    <property type="entry name" value="OSMOPROTECTANT IMPORT PERMEASE PROTEIN OSMW"/>
    <property type="match status" value="1"/>
</dbReference>
<dbReference type="AlphaFoldDB" id="A0A0D6Z748"/>
<feature type="transmembrane region" description="Helical" evidence="8">
    <location>
        <begin position="208"/>
        <end position="227"/>
    </location>
</feature>
<evidence type="ECO:0000259" key="9">
    <source>
        <dbReference type="PROSITE" id="PS50928"/>
    </source>
</evidence>
<feature type="transmembrane region" description="Helical" evidence="8">
    <location>
        <begin position="108"/>
        <end position="126"/>
    </location>
</feature>
<feature type="transmembrane region" description="Helical" evidence="8">
    <location>
        <begin position="50"/>
        <end position="70"/>
    </location>
</feature>
<dbReference type="Proteomes" id="UP000032512">
    <property type="component" value="Unassembled WGS sequence"/>
</dbReference>
<organism evidence="10 11">
    <name type="scientific">Mesobacillus subterraneus</name>
    <dbReference type="NCBI Taxonomy" id="285983"/>
    <lineage>
        <taxon>Bacteria</taxon>
        <taxon>Bacillati</taxon>
        <taxon>Bacillota</taxon>
        <taxon>Bacilli</taxon>
        <taxon>Bacillales</taxon>
        <taxon>Bacillaceae</taxon>
        <taxon>Mesobacillus</taxon>
    </lineage>
</organism>
<protein>
    <submittedName>
        <fullName evidence="10">ABC transporter permease</fullName>
    </submittedName>
</protein>
<keyword evidence="5" id="KW-0029">Amino-acid transport</keyword>
<dbReference type="Pfam" id="PF00528">
    <property type="entry name" value="BPD_transp_1"/>
    <property type="match status" value="1"/>
</dbReference>
<dbReference type="OrthoDB" id="9801163at2"/>
<accession>A0A0D6Z748</accession>
<evidence type="ECO:0000256" key="8">
    <source>
        <dbReference type="RuleBase" id="RU363032"/>
    </source>
</evidence>
<evidence type="ECO:0000256" key="3">
    <source>
        <dbReference type="ARBA" id="ARBA00022448"/>
    </source>
</evidence>
<dbReference type="Gene3D" id="1.10.3720.10">
    <property type="entry name" value="MetI-like"/>
    <property type="match status" value="1"/>
</dbReference>
<feature type="transmembrane region" description="Helical" evidence="8">
    <location>
        <begin position="82"/>
        <end position="102"/>
    </location>
</feature>
<name>A0A0D6Z748_9BACI</name>
<proteinExistence type="inferred from homology"/>
<evidence type="ECO:0000256" key="6">
    <source>
        <dbReference type="ARBA" id="ARBA00022989"/>
    </source>
</evidence>
<dbReference type="PANTHER" id="PTHR30177">
    <property type="entry name" value="GLYCINE BETAINE/L-PROLINE TRANSPORT SYSTEM PERMEASE PROTEIN PROW"/>
    <property type="match status" value="1"/>
</dbReference>
<keyword evidence="7 8" id="KW-0472">Membrane</keyword>
<dbReference type="FunFam" id="1.10.3720.10:FF:000001">
    <property type="entry name" value="Glycine betaine ABC transporter, permease"/>
    <property type="match status" value="1"/>
</dbReference>
<evidence type="ECO:0000256" key="5">
    <source>
        <dbReference type="ARBA" id="ARBA00022970"/>
    </source>
</evidence>
<keyword evidence="11" id="KW-1185">Reference proteome</keyword>
<dbReference type="SUPFAM" id="SSF161098">
    <property type="entry name" value="MetI-like"/>
    <property type="match status" value="1"/>
</dbReference>
<feature type="domain" description="ABC transmembrane type-1" evidence="9">
    <location>
        <begin position="46"/>
        <end position="227"/>
    </location>
</feature>
<evidence type="ECO:0000256" key="1">
    <source>
        <dbReference type="ARBA" id="ARBA00004651"/>
    </source>
</evidence>
<evidence type="ECO:0000313" key="11">
    <source>
        <dbReference type="Proteomes" id="UP000032512"/>
    </source>
</evidence>
<dbReference type="InterPro" id="IPR035906">
    <property type="entry name" value="MetI-like_sf"/>
</dbReference>
<evidence type="ECO:0000256" key="4">
    <source>
        <dbReference type="ARBA" id="ARBA00022692"/>
    </source>
</evidence>
<sequence>MKNKRLLSFVIKLILFTLVASFFAWSFKSGYYQLIIDDSEGFIFLLKQHINMVLLSILLAIVLAIPMGILVTRPKFQKLQWLFMNIANLGQTIPSLAILALAMTWMGIGFKPAVFALFLYSLLPILRNTVAGIKSIDPNLLDAAKGIGYTPAQILLKIELPNAAYPIMAGIRTAVVINIGTAALAYLVGGGGLGDWIFTGIMMRDNSYLLSGAIPVTLLALLADQLVRFIEKLVISKGLRQSITISD</sequence>
<dbReference type="InterPro" id="IPR051204">
    <property type="entry name" value="ABC_transp_perm/SBD"/>
</dbReference>
<dbReference type="GO" id="GO:0031460">
    <property type="term" value="P:glycine betaine transport"/>
    <property type="evidence" value="ECO:0007669"/>
    <property type="project" value="TreeGrafter"/>
</dbReference>
<evidence type="ECO:0000313" key="10">
    <source>
        <dbReference type="EMBL" id="KIY21397.1"/>
    </source>
</evidence>
<comment type="subcellular location">
    <subcellularLocation>
        <location evidence="1 8">Cell membrane</location>
        <topology evidence="1 8">Multi-pass membrane protein</topology>
    </subcellularLocation>
</comment>
<keyword evidence="3 8" id="KW-0813">Transport</keyword>
<dbReference type="RefSeq" id="WP_044394607.1">
    <property type="nucleotide sequence ID" value="NZ_JXIQ01000108.1"/>
</dbReference>
<dbReference type="CDD" id="cd06261">
    <property type="entry name" value="TM_PBP2"/>
    <property type="match status" value="1"/>
</dbReference>
<dbReference type="InterPro" id="IPR000515">
    <property type="entry name" value="MetI-like"/>
</dbReference>
<evidence type="ECO:0000256" key="7">
    <source>
        <dbReference type="ARBA" id="ARBA00023136"/>
    </source>
</evidence>